<gene>
    <name evidence="3" type="primary">LOC112270913</name>
    <name evidence="2" type="ORF">BRADI_2g12891v3</name>
</gene>
<dbReference type="Proteomes" id="UP000008810">
    <property type="component" value="Chromosome 2"/>
</dbReference>
<feature type="region of interest" description="Disordered" evidence="1">
    <location>
        <begin position="135"/>
        <end position="157"/>
    </location>
</feature>
<reference evidence="3" key="3">
    <citation type="submission" date="2018-08" db="UniProtKB">
        <authorList>
            <consortium name="EnsemblPlants"/>
        </authorList>
    </citation>
    <scope>IDENTIFICATION</scope>
    <source>
        <strain evidence="3">cv. Bd21</strain>
    </source>
</reference>
<accession>A0A2K2D888</accession>
<dbReference type="EnsemblPlants" id="PNT70490">
    <property type="protein sequence ID" value="PNT70490"/>
    <property type="gene ID" value="BRADI_2g12891v3"/>
</dbReference>
<dbReference type="AlphaFoldDB" id="A0A2K2D888"/>
<evidence type="ECO:0000313" key="3">
    <source>
        <dbReference type="EnsemblPlants" id="PNT70489"/>
    </source>
</evidence>
<dbReference type="Gramene" id="PNT70489">
    <property type="protein sequence ID" value="PNT70489"/>
    <property type="gene ID" value="BRADI_2g12891v3"/>
</dbReference>
<reference evidence="2" key="2">
    <citation type="submission" date="2017-06" db="EMBL/GenBank/DDBJ databases">
        <title>WGS assembly of Brachypodium distachyon.</title>
        <authorList>
            <consortium name="The International Brachypodium Initiative"/>
            <person name="Lucas S."/>
            <person name="Harmon-Smith M."/>
            <person name="Lail K."/>
            <person name="Tice H."/>
            <person name="Grimwood J."/>
            <person name="Bruce D."/>
            <person name="Barry K."/>
            <person name="Shu S."/>
            <person name="Lindquist E."/>
            <person name="Wang M."/>
            <person name="Pitluck S."/>
            <person name="Vogel J.P."/>
            <person name="Garvin D.F."/>
            <person name="Mockler T.C."/>
            <person name="Schmutz J."/>
            <person name="Rokhsar D."/>
            <person name="Bevan M.W."/>
        </authorList>
    </citation>
    <scope>NUCLEOTIDE SEQUENCE</scope>
    <source>
        <strain evidence="2">Bd21</strain>
    </source>
</reference>
<keyword evidence="4" id="KW-1185">Reference proteome</keyword>
<dbReference type="EMBL" id="CM000881">
    <property type="protein sequence ID" value="PNT70489.1"/>
    <property type="molecule type" value="Genomic_DNA"/>
</dbReference>
<evidence type="ECO:0000313" key="2">
    <source>
        <dbReference type="EMBL" id="PNT70490.1"/>
    </source>
</evidence>
<feature type="region of interest" description="Disordered" evidence="1">
    <location>
        <begin position="1"/>
        <end position="39"/>
    </location>
</feature>
<dbReference type="RefSeq" id="XP_024315296.1">
    <property type="nucleotide sequence ID" value="XM_024459528.1"/>
</dbReference>
<feature type="compositionally biased region" description="Basic and acidic residues" evidence="1">
    <location>
        <begin position="135"/>
        <end position="146"/>
    </location>
</feature>
<evidence type="ECO:0000313" key="4">
    <source>
        <dbReference type="Proteomes" id="UP000008810"/>
    </source>
</evidence>
<dbReference type="Gramene" id="PNT70490">
    <property type="protein sequence ID" value="PNT70490"/>
    <property type="gene ID" value="BRADI_2g12891v3"/>
</dbReference>
<organism evidence="2">
    <name type="scientific">Brachypodium distachyon</name>
    <name type="common">Purple false brome</name>
    <name type="synonym">Trachynia distachya</name>
    <dbReference type="NCBI Taxonomy" id="15368"/>
    <lineage>
        <taxon>Eukaryota</taxon>
        <taxon>Viridiplantae</taxon>
        <taxon>Streptophyta</taxon>
        <taxon>Embryophyta</taxon>
        <taxon>Tracheophyta</taxon>
        <taxon>Spermatophyta</taxon>
        <taxon>Magnoliopsida</taxon>
        <taxon>Liliopsida</taxon>
        <taxon>Poales</taxon>
        <taxon>Poaceae</taxon>
        <taxon>BOP clade</taxon>
        <taxon>Pooideae</taxon>
        <taxon>Stipodae</taxon>
        <taxon>Brachypodieae</taxon>
        <taxon>Brachypodium</taxon>
    </lineage>
</organism>
<dbReference type="EnsemblPlants" id="PNT70489">
    <property type="protein sequence ID" value="PNT70489"/>
    <property type="gene ID" value="BRADI_2g12891v3"/>
</dbReference>
<evidence type="ECO:0000256" key="1">
    <source>
        <dbReference type="SAM" id="MobiDB-lite"/>
    </source>
</evidence>
<proteinExistence type="predicted"/>
<reference evidence="2 3" key="1">
    <citation type="journal article" date="2010" name="Nature">
        <title>Genome sequencing and analysis of the model grass Brachypodium distachyon.</title>
        <authorList>
            <consortium name="International Brachypodium Initiative"/>
        </authorList>
    </citation>
    <scope>NUCLEOTIDE SEQUENCE [LARGE SCALE GENOMIC DNA]</scope>
    <source>
        <strain evidence="2">Bd21</strain>
        <strain evidence="3">cv. Bd21</strain>
    </source>
</reference>
<sequence length="182" mass="20447">MERQRPRVCGDRRSPTRNLRPPPRSGGLGGRGRGGSDDWRNNAALVAQEERLREEDRARAARSLEERRLADLKRTKEKRLQLERIKEADPHRAEEIRRLEERQREDLHLEEELRAQGLAAAGERVPISGADHDRWSHRREMQRERGVISATPSSPSAPIVGAAVASTSSATAAVSRSRLCGV</sequence>
<feature type="compositionally biased region" description="Basic and acidic residues" evidence="1">
    <location>
        <begin position="1"/>
        <end position="14"/>
    </location>
</feature>
<protein>
    <submittedName>
        <fullName evidence="2 3">Uncharacterized protein</fullName>
    </submittedName>
</protein>
<name>A0A2K2D888_BRADI</name>
<dbReference type="GeneID" id="112270913"/>
<dbReference type="EMBL" id="CM000881">
    <property type="protein sequence ID" value="PNT70490.1"/>
    <property type="molecule type" value="Genomic_DNA"/>
</dbReference>